<feature type="compositionally biased region" description="Pro residues" evidence="1">
    <location>
        <begin position="221"/>
        <end position="231"/>
    </location>
</feature>
<dbReference type="STRING" id="220927.AWC23_12145"/>
<reference evidence="4" key="3">
    <citation type="submission" date="2020-02" db="EMBL/GenBank/DDBJ databases">
        <authorList>
            <person name="Matsumoto Y."/>
            <person name="Motooka D."/>
            <person name="Nakamura S."/>
        </authorList>
    </citation>
    <scope>NUCLEOTIDE SEQUENCE</scope>
    <source>
        <strain evidence="4">JCM 13016</strain>
    </source>
</reference>
<evidence type="ECO:0000313" key="6">
    <source>
        <dbReference type="Proteomes" id="UP000193387"/>
    </source>
</evidence>
<keyword evidence="6" id="KW-1185">Reference proteome</keyword>
<feature type="compositionally biased region" description="Low complexity" evidence="1">
    <location>
        <begin position="205"/>
        <end position="220"/>
    </location>
</feature>
<evidence type="ECO:0000259" key="3">
    <source>
        <dbReference type="Pfam" id="PF16751"/>
    </source>
</evidence>
<evidence type="ECO:0000256" key="2">
    <source>
        <dbReference type="SAM" id="Phobius"/>
    </source>
</evidence>
<dbReference type="Proteomes" id="UP000193387">
    <property type="component" value="Unassembled WGS sequence"/>
</dbReference>
<dbReference type="AlphaFoldDB" id="A0A1X2C7N6"/>
<evidence type="ECO:0000256" key="1">
    <source>
        <dbReference type="SAM" id="MobiDB-lite"/>
    </source>
</evidence>
<protein>
    <recommendedName>
        <fullName evidence="3">Anti-sigma-D factor RsdA sigma factor binding region domain-containing protein</fullName>
    </recommendedName>
</protein>
<keyword evidence="2" id="KW-0812">Transmembrane</keyword>
<feature type="domain" description="Anti-sigma-D factor RsdA sigma factor binding region" evidence="3">
    <location>
        <begin position="14"/>
        <end position="58"/>
    </location>
</feature>
<feature type="compositionally biased region" description="Low complexity" evidence="1">
    <location>
        <begin position="232"/>
        <end position="246"/>
    </location>
</feature>
<dbReference type="EMBL" id="LQPR01000026">
    <property type="protein sequence ID" value="ORW71995.1"/>
    <property type="molecule type" value="Genomic_DNA"/>
</dbReference>
<dbReference type="Gene3D" id="6.10.250.1300">
    <property type="match status" value="1"/>
</dbReference>
<dbReference type="EMBL" id="AP022573">
    <property type="protein sequence ID" value="BBX65476.1"/>
    <property type="molecule type" value="Genomic_DNA"/>
</dbReference>
<proteinExistence type="predicted"/>
<feature type="transmembrane region" description="Helical" evidence="2">
    <location>
        <begin position="86"/>
        <end position="107"/>
    </location>
</feature>
<keyword evidence="2" id="KW-1133">Transmembrane helix</keyword>
<keyword evidence="2" id="KW-0472">Membrane</keyword>
<dbReference type="InterPro" id="IPR031928">
    <property type="entry name" value="RsdA_SigD-bd"/>
</dbReference>
<dbReference type="KEGG" id="msak:MSAS_46500"/>
<dbReference type="Pfam" id="PF16751">
    <property type="entry name" value="RsdA_SigD_bd"/>
    <property type="match status" value="1"/>
</dbReference>
<name>A0A1X2C7N6_9MYCO</name>
<sequence>MPEFGYGFGDQPALDELAQTDLLLDALAERRPVRLEDPDEDVLTTLLEDWRDNLRWPPASALVAPEEAIRALHDGLAVRRRGRRGLATVGSVAAALLVLSGFGAMVVEARPGDTLYGLHAMFFDQPRVNENQIMLSAKADLAKVQQMIDDGQWDQAHNQLAEVSSTVQSMNDGADRHNLMDQVNLLNTRVQSRNPNATLPPPAASPTLPSSPAQSWTPTTTPTPSPQPSTSPSPSVSGSPTTSPSSGRQHHHHHGQTTSPVAPATDP</sequence>
<organism evidence="4">
    <name type="scientific">Mycobacterium saskatchewanense</name>
    <dbReference type="NCBI Taxonomy" id="220927"/>
    <lineage>
        <taxon>Bacteria</taxon>
        <taxon>Bacillati</taxon>
        <taxon>Actinomycetota</taxon>
        <taxon>Actinomycetes</taxon>
        <taxon>Mycobacteriales</taxon>
        <taxon>Mycobacteriaceae</taxon>
        <taxon>Mycobacterium</taxon>
        <taxon>Mycobacterium simiae complex</taxon>
    </lineage>
</organism>
<evidence type="ECO:0000313" key="4">
    <source>
        <dbReference type="EMBL" id="BBX65476.1"/>
    </source>
</evidence>
<gene>
    <name evidence="5" type="ORF">AWC23_12145</name>
    <name evidence="4" type="ORF">MSAS_46500</name>
</gene>
<reference evidence="4" key="2">
    <citation type="journal article" date="2019" name="Emerg. Microbes Infect.">
        <title>Comprehensive subspecies identification of 175 nontuberculous mycobacteria species based on 7547 genomic profiles.</title>
        <authorList>
            <person name="Matsumoto Y."/>
            <person name="Kinjo T."/>
            <person name="Motooka D."/>
            <person name="Nabeya D."/>
            <person name="Jung N."/>
            <person name="Uechi K."/>
            <person name="Horii T."/>
            <person name="Iida T."/>
            <person name="Fujita J."/>
            <person name="Nakamura S."/>
        </authorList>
    </citation>
    <scope>NUCLEOTIDE SEQUENCE [LARGE SCALE GENOMIC DNA]</scope>
    <source>
        <strain evidence="4">JCM 13016</strain>
    </source>
</reference>
<feature type="region of interest" description="Disordered" evidence="1">
    <location>
        <begin position="192"/>
        <end position="267"/>
    </location>
</feature>
<evidence type="ECO:0000313" key="5">
    <source>
        <dbReference type="EMBL" id="ORW71995.1"/>
    </source>
</evidence>
<reference evidence="5 6" key="1">
    <citation type="submission" date="2016-01" db="EMBL/GenBank/DDBJ databases">
        <title>The new phylogeny of the genus Mycobacterium.</title>
        <authorList>
            <person name="Tarcisio F."/>
            <person name="Conor M."/>
            <person name="Antonella G."/>
            <person name="Elisabetta G."/>
            <person name="Giulia F.S."/>
            <person name="Sara T."/>
            <person name="Anna F."/>
            <person name="Clotilde B."/>
            <person name="Roberto B."/>
            <person name="Veronica D.S."/>
            <person name="Fabio R."/>
            <person name="Monica P."/>
            <person name="Olivier J."/>
            <person name="Enrico T."/>
            <person name="Nicola S."/>
        </authorList>
    </citation>
    <scope>NUCLEOTIDE SEQUENCE [LARGE SCALE GENOMIC DNA]</scope>
    <source>
        <strain evidence="5 6">DSM 44616</strain>
    </source>
</reference>
<accession>A0A1X2C7N6</accession>
<dbReference type="OrthoDB" id="4762520at2"/>